<accession>A0ACD5TFN2</accession>
<keyword evidence="2" id="KW-1185">Reference proteome</keyword>
<dbReference type="EnsemblPlants" id="AVESA.00010b.r2.1AG0046350.1">
    <property type="protein sequence ID" value="AVESA.00010b.r2.1AG0046350.1.CDS"/>
    <property type="gene ID" value="AVESA.00010b.r2.1AG0046350"/>
</dbReference>
<reference evidence="1" key="1">
    <citation type="submission" date="2021-05" db="EMBL/GenBank/DDBJ databases">
        <authorList>
            <person name="Scholz U."/>
            <person name="Mascher M."/>
            <person name="Fiebig A."/>
        </authorList>
    </citation>
    <scope>NUCLEOTIDE SEQUENCE [LARGE SCALE GENOMIC DNA]</scope>
</reference>
<evidence type="ECO:0000313" key="1">
    <source>
        <dbReference type="EnsemblPlants" id="AVESA.00010b.r2.1AG0046350.1.CDS"/>
    </source>
</evidence>
<proteinExistence type="predicted"/>
<name>A0ACD5TFN2_AVESA</name>
<organism evidence="1 2">
    <name type="scientific">Avena sativa</name>
    <name type="common">Oat</name>
    <dbReference type="NCBI Taxonomy" id="4498"/>
    <lineage>
        <taxon>Eukaryota</taxon>
        <taxon>Viridiplantae</taxon>
        <taxon>Streptophyta</taxon>
        <taxon>Embryophyta</taxon>
        <taxon>Tracheophyta</taxon>
        <taxon>Spermatophyta</taxon>
        <taxon>Magnoliopsida</taxon>
        <taxon>Liliopsida</taxon>
        <taxon>Poales</taxon>
        <taxon>Poaceae</taxon>
        <taxon>BOP clade</taxon>
        <taxon>Pooideae</taxon>
        <taxon>Poodae</taxon>
        <taxon>Poeae</taxon>
        <taxon>Poeae Chloroplast Group 1 (Aveneae type)</taxon>
        <taxon>Aveninae</taxon>
        <taxon>Avena</taxon>
    </lineage>
</organism>
<evidence type="ECO:0000313" key="2">
    <source>
        <dbReference type="Proteomes" id="UP001732700"/>
    </source>
</evidence>
<protein>
    <submittedName>
        <fullName evidence="1">Uncharacterized protein</fullName>
    </submittedName>
</protein>
<reference evidence="1" key="2">
    <citation type="submission" date="2025-09" db="UniProtKB">
        <authorList>
            <consortium name="EnsemblPlants"/>
        </authorList>
    </citation>
    <scope>IDENTIFICATION</scope>
</reference>
<dbReference type="Proteomes" id="UP001732700">
    <property type="component" value="Chromosome 1A"/>
</dbReference>
<sequence>MAPPRPPAAVSRTMLKGIFQSAAEGDLPLLRRLVTMLAKGRGRPKEAIEALRVEEVGNLEGLGVLHVAASRGMLEVCTYLVEELQVDVNCVDKKGRTPLFIAIPCKAVGIAKYLLDHGADPGKVCHDGLSPLHLAAGTGDCETVELLLAKGAHVDLEAFCGTPLHCAATAGHVGTMKILLDHNADYNKMVDGQTPLIAAMQGRSQECMWLLMQAGADADEAFTFGVKNLQSQKLVSSAFADGMLEDMATNRKIIPDDDEPVAKKKIRAAGFKKLGSLSFRKEEYVYAAGCYSLAMKIDPDDATLYSNRSLCWLLMGDGGKALLDADECRNMRPDWSKACYRQGAALMLLKDYEGASERFLDGLKLDPVNTEIKDALRNAYDAIKDGPEHQD</sequence>